<dbReference type="EMBL" id="LT838813">
    <property type="protein sequence ID" value="SMD45555.1"/>
    <property type="molecule type" value="Genomic_DNA"/>
</dbReference>
<dbReference type="Gene3D" id="3.30.70.100">
    <property type="match status" value="1"/>
</dbReference>
<organism evidence="1 2">
    <name type="scientific">Aquiflexum balticum DSM 16537</name>
    <dbReference type="NCBI Taxonomy" id="758820"/>
    <lineage>
        <taxon>Bacteria</taxon>
        <taxon>Pseudomonadati</taxon>
        <taxon>Bacteroidota</taxon>
        <taxon>Cytophagia</taxon>
        <taxon>Cytophagales</taxon>
        <taxon>Cyclobacteriaceae</taxon>
        <taxon>Aquiflexum</taxon>
    </lineage>
</organism>
<dbReference type="OrthoDB" id="1430580at2"/>
<gene>
    <name evidence="1" type="ORF">SAMN00777080_4212</name>
</gene>
<dbReference type="InterPro" id="IPR052996">
    <property type="entry name" value="Carb_Metab_Mutarotase"/>
</dbReference>
<reference evidence="2" key="1">
    <citation type="submission" date="2017-04" db="EMBL/GenBank/DDBJ databases">
        <authorList>
            <person name="Varghese N."/>
            <person name="Submissions S."/>
        </authorList>
    </citation>
    <scope>NUCLEOTIDE SEQUENCE [LARGE SCALE GENOMIC DNA]</scope>
    <source>
        <strain evidence="2">DSM 16537</strain>
    </source>
</reference>
<dbReference type="InterPro" id="IPR011008">
    <property type="entry name" value="Dimeric_a/b-barrel"/>
</dbReference>
<dbReference type="PANTHER" id="PTHR43239">
    <property type="entry name" value="UPF0734 PROTEIN DDB_G0273871/DDB_G0273177"/>
    <property type="match status" value="1"/>
</dbReference>
<sequence length="108" mass="13054">MRYCLTLDLKNDPELIAEYESYHQKVWPEVVQSFYDSGISTMEIYRWENRLFMIIDAEEDFTFEKKARADAENPIVQEWESLMSTYQEKLPGVKNDEKWQLMKNIFKV</sequence>
<keyword evidence="2" id="KW-1185">Reference proteome</keyword>
<dbReference type="Proteomes" id="UP000192333">
    <property type="component" value="Chromosome I"/>
</dbReference>
<dbReference type="STRING" id="758820.SAMN00777080_4212"/>
<proteinExistence type="predicted"/>
<protein>
    <submittedName>
        <fullName evidence="1">L-rhamnose mutarotase</fullName>
    </submittedName>
</protein>
<dbReference type="Pfam" id="PF05336">
    <property type="entry name" value="rhaM"/>
    <property type="match status" value="1"/>
</dbReference>
<dbReference type="RefSeq" id="WP_084122420.1">
    <property type="nucleotide sequence ID" value="NZ_LT838813.1"/>
</dbReference>
<dbReference type="InterPro" id="IPR008000">
    <property type="entry name" value="Rham/fucose_mutarotase"/>
</dbReference>
<evidence type="ECO:0000313" key="2">
    <source>
        <dbReference type="Proteomes" id="UP000192333"/>
    </source>
</evidence>
<accession>A0A1W2H9J3</accession>
<dbReference type="AlphaFoldDB" id="A0A1W2H9J3"/>
<evidence type="ECO:0000313" key="1">
    <source>
        <dbReference type="EMBL" id="SMD45555.1"/>
    </source>
</evidence>
<dbReference type="GO" id="GO:0016857">
    <property type="term" value="F:racemase and epimerase activity, acting on carbohydrates and derivatives"/>
    <property type="evidence" value="ECO:0007669"/>
    <property type="project" value="InterPro"/>
</dbReference>
<dbReference type="PANTHER" id="PTHR43239:SF1">
    <property type="entry name" value="UPF0734 PROTEIN DDB_G0273871_DDB_G0273177"/>
    <property type="match status" value="1"/>
</dbReference>
<name>A0A1W2H9J3_9BACT</name>
<dbReference type="SUPFAM" id="SSF54909">
    <property type="entry name" value="Dimeric alpha+beta barrel"/>
    <property type="match status" value="1"/>
</dbReference>